<accession>A0A517LC82</accession>
<dbReference type="GO" id="GO:0005743">
    <property type="term" value="C:mitochondrial inner membrane"/>
    <property type="evidence" value="ECO:0007669"/>
    <property type="project" value="UniProtKB-SubCell"/>
</dbReference>
<feature type="compositionally biased region" description="Basic and acidic residues" evidence="12">
    <location>
        <begin position="106"/>
        <end position="125"/>
    </location>
</feature>
<sequence>MIPRPAKLATSSTPAPANFICFQCRWRTTARNSRLQSSESAQLWPLRKTRQFSYRPNLRKDDKPGDIPHPRTDEKAENITQLGDSEASTSRTMNSIGSGNTSQASGKDERPEELPLDPEAQKSTESDNAPHLPRTTRPKVRAVPDEDLPSYRERMRSRLSTRFNELMDDLMPKLALASQRINTYTGTDYSGIAALRKEIIEQEQLVRSRSAAVKEAKELLEVARAKESSSRKEVVRLLERKHAWTDSDLEQYMGLIRSEHANDQAVVAAKEEVAAMERELEEARARLEQRERKQYHEEQIWSDTIRRNSTWITFVLMGFNILLLLTTTAVIEPWRRKRMVKEIKKALEEQHLLRTVPDVAPATGTLIEKEIDQAVEPAGVPLEAVAEVLDVKTPVEPITPTVTPVEEIKVEESALPTMEEPPIPMKDGTILASDPVSETAASPNILNHGKLSAEQIKHQIKDLFSDKPVTVRKVDVTAVALEGVAVGAALVGLLMVLIKPR</sequence>
<dbReference type="OrthoDB" id="5595506at2759"/>
<evidence type="ECO:0000256" key="10">
    <source>
        <dbReference type="RuleBase" id="RU364128"/>
    </source>
</evidence>
<feature type="transmembrane region" description="Helical" evidence="10">
    <location>
        <begin position="311"/>
        <end position="331"/>
    </location>
</feature>
<dbReference type="AlphaFoldDB" id="A0A517LC82"/>
<feature type="coiled-coil region" evidence="11">
    <location>
        <begin position="266"/>
        <end position="298"/>
    </location>
</feature>
<keyword evidence="14" id="KW-1185">Reference proteome</keyword>
<dbReference type="PANTHER" id="PTHR31961:SF3">
    <property type="entry name" value="SENSITIVE TO HIGH EXPRESSION PROTEIN 9, MITOCHONDRIAL"/>
    <property type="match status" value="1"/>
</dbReference>
<evidence type="ECO:0000313" key="13">
    <source>
        <dbReference type="EMBL" id="QDS73233.1"/>
    </source>
</evidence>
<proteinExistence type="inferred from homology"/>
<comment type="subcellular location">
    <subcellularLocation>
        <location evidence="10">Mitochondrion inner membrane</location>
        <topology evidence="10">Multi-pass membrane protein</topology>
    </subcellularLocation>
</comment>
<evidence type="ECO:0000256" key="1">
    <source>
        <dbReference type="ARBA" id="ARBA00007472"/>
    </source>
</evidence>
<feature type="compositionally biased region" description="Polar residues" evidence="12">
    <location>
        <begin position="78"/>
        <end position="105"/>
    </location>
</feature>
<dbReference type="Pfam" id="PF05546">
    <property type="entry name" value="She9_MDM33"/>
    <property type="match status" value="1"/>
</dbReference>
<comment type="function">
    <text evidence="9">Required for the maintenance of the structure of the mitochondrial inner membrane. Involved in mitochondrial morphology. Causes growth arrest when highly overexpressed.</text>
</comment>
<dbReference type="InterPro" id="IPR008839">
    <property type="entry name" value="MDM33_fungi"/>
</dbReference>
<reference evidence="13 14" key="1">
    <citation type="submission" date="2019-07" db="EMBL/GenBank/DDBJ databases">
        <title>Finished genome of Venturia effusa.</title>
        <authorList>
            <person name="Young C.A."/>
            <person name="Cox M.P."/>
            <person name="Ganley A.R.D."/>
            <person name="David W.J."/>
        </authorList>
    </citation>
    <scope>NUCLEOTIDE SEQUENCE [LARGE SCALE GENOMIC DNA]</scope>
    <source>
        <strain evidence="14">albino</strain>
    </source>
</reference>
<evidence type="ECO:0000256" key="9">
    <source>
        <dbReference type="ARBA" id="ARBA00024807"/>
    </source>
</evidence>
<name>A0A517LC82_9PEZI</name>
<keyword evidence="4 10" id="KW-0809">Transit peptide</keyword>
<evidence type="ECO:0000256" key="12">
    <source>
        <dbReference type="SAM" id="MobiDB-lite"/>
    </source>
</evidence>
<organism evidence="13 14">
    <name type="scientific">Venturia effusa</name>
    <dbReference type="NCBI Taxonomy" id="50376"/>
    <lineage>
        <taxon>Eukaryota</taxon>
        <taxon>Fungi</taxon>
        <taxon>Dikarya</taxon>
        <taxon>Ascomycota</taxon>
        <taxon>Pezizomycotina</taxon>
        <taxon>Dothideomycetes</taxon>
        <taxon>Pleosporomycetidae</taxon>
        <taxon>Venturiales</taxon>
        <taxon>Venturiaceae</taxon>
        <taxon>Venturia</taxon>
    </lineage>
</organism>
<keyword evidence="7 10" id="KW-0496">Mitochondrion</keyword>
<evidence type="ECO:0000256" key="3">
    <source>
        <dbReference type="ARBA" id="ARBA00022792"/>
    </source>
</evidence>
<dbReference type="Proteomes" id="UP000316270">
    <property type="component" value="Chromosome 9"/>
</dbReference>
<keyword evidence="6 11" id="KW-0175">Coiled coil</keyword>
<gene>
    <name evidence="13" type="ORF">FKW77_003919</name>
</gene>
<protein>
    <recommendedName>
        <fullName evidence="10">Sensitive to high expression protein 9, mitochondrial</fullName>
    </recommendedName>
</protein>
<comment type="similarity">
    <text evidence="1 10">Belongs to the SHE9 family.</text>
</comment>
<dbReference type="EMBL" id="CP042193">
    <property type="protein sequence ID" value="QDS73233.1"/>
    <property type="molecule type" value="Genomic_DNA"/>
</dbReference>
<feature type="transmembrane region" description="Helical" evidence="10">
    <location>
        <begin position="476"/>
        <end position="498"/>
    </location>
</feature>
<evidence type="ECO:0000256" key="5">
    <source>
        <dbReference type="ARBA" id="ARBA00022989"/>
    </source>
</evidence>
<keyword evidence="5 10" id="KW-1133">Transmembrane helix</keyword>
<evidence type="ECO:0000256" key="6">
    <source>
        <dbReference type="ARBA" id="ARBA00023054"/>
    </source>
</evidence>
<evidence type="ECO:0000256" key="4">
    <source>
        <dbReference type="ARBA" id="ARBA00022946"/>
    </source>
</evidence>
<comment type="subunit">
    <text evidence="10">Homooligomer.</text>
</comment>
<keyword evidence="3 10" id="KW-0999">Mitochondrion inner membrane</keyword>
<keyword evidence="8 10" id="KW-0472">Membrane</keyword>
<evidence type="ECO:0000256" key="11">
    <source>
        <dbReference type="SAM" id="Coils"/>
    </source>
</evidence>
<evidence type="ECO:0000256" key="7">
    <source>
        <dbReference type="ARBA" id="ARBA00023128"/>
    </source>
</evidence>
<dbReference type="PANTHER" id="PTHR31961">
    <property type="entry name" value="SENSITIVE TO HIGH EXPRESSION PROTEIN 9, MITOCHONDRIAL"/>
    <property type="match status" value="1"/>
</dbReference>
<evidence type="ECO:0000256" key="2">
    <source>
        <dbReference type="ARBA" id="ARBA00022692"/>
    </source>
</evidence>
<dbReference type="GO" id="GO:0007007">
    <property type="term" value="P:inner mitochondrial membrane organization"/>
    <property type="evidence" value="ECO:0007669"/>
    <property type="project" value="TreeGrafter"/>
</dbReference>
<feature type="compositionally biased region" description="Basic and acidic residues" evidence="12">
    <location>
        <begin position="58"/>
        <end position="77"/>
    </location>
</feature>
<evidence type="ECO:0000313" key="14">
    <source>
        <dbReference type="Proteomes" id="UP000316270"/>
    </source>
</evidence>
<evidence type="ECO:0000256" key="8">
    <source>
        <dbReference type="ARBA" id="ARBA00023136"/>
    </source>
</evidence>
<keyword evidence="2 10" id="KW-0812">Transmembrane</keyword>
<feature type="region of interest" description="Disordered" evidence="12">
    <location>
        <begin position="54"/>
        <end position="154"/>
    </location>
</feature>